<dbReference type="Pfam" id="PF04069">
    <property type="entry name" value="OpuAC"/>
    <property type="match status" value="1"/>
</dbReference>
<dbReference type="GO" id="GO:0022857">
    <property type="term" value="F:transmembrane transporter activity"/>
    <property type="evidence" value="ECO:0007669"/>
    <property type="project" value="InterPro"/>
</dbReference>
<evidence type="ECO:0000313" key="3">
    <source>
        <dbReference type="EMBL" id="NDL66816.1"/>
    </source>
</evidence>
<dbReference type="Gene3D" id="3.40.190.10">
    <property type="entry name" value="Periplasmic binding protein-like II"/>
    <property type="match status" value="1"/>
</dbReference>
<dbReference type="Gene3D" id="3.40.190.120">
    <property type="entry name" value="Osmoprotection protein (prox), domain 2"/>
    <property type="match status" value="1"/>
</dbReference>
<dbReference type="PROSITE" id="PS51257">
    <property type="entry name" value="PROKAR_LIPOPROTEIN"/>
    <property type="match status" value="1"/>
</dbReference>
<keyword evidence="1" id="KW-0732">Signal</keyword>
<reference evidence="3 4" key="1">
    <citation type="submission" date="2020-01" db="EMBL/GenBank/DDBJ databases">
        <title>Anaeroalcalibacter tamaniensis gen. nov., sp. nov., moderately halophilic strictly anaerobic fermenter bacterium from mud volcano of Taman peninsula.</title>
        <authorList>
            <person name="Frolova A."/>
            <person name="Merkel A.Y."/>
            <person name="Slobodkin A.I."/>
        </authorList>
    </citation>
    <scope>NUCLEOTIDE SEQUENCE [LARGE SCALE GENOMIC DNA]</scope>
    <source>
        <strain evidence="3 4">F-3ap</strain>
    </source>
</reference>
<accession>A0A7X5HUB9</accession>
<evidence type="ECO:0000313" key="4">
    <source>
        <dbReference type="Proteomes" id="UP000461585"/>
    </source>
</evidence>
<feature type="chain" id="PRO_5031541610" evidence="1">
    <location>
        <begin position="24"/>
        <end position="324"/>
    </location>
</feature>
<feature type="signal peptide" evidence="1">
    <location>
        <begin position="1"/>
        <end position="23"/>
    </location>
</feature>
<dbReference type="AlphaFoldDB" id="A0A7X5HUB9"/>
<name>A0A7X5HUB9_9FIRM</name>
<feature type="domain" description="ABC-type glycine betaine transport system substrate-binding" evidence="2">
    <location>
        <begin position="43"/>
        <end position="318"/>
    </location>
</feature>
<proteinExistence type="predicted"/>
<gene>
    <name evidence="3" type="ORF">GXN74_03530</name>
</gene>
<dbReference type="SUPFAM" id="SSF53850">
    <property type="entry name" value="Periplasmic binding protein-like II"/>
    <property type="match status" value="1"/>
</dbReference>
<comment type="caution">
    <text evidence="3">The sequence shown here is derived from an EMBL/GenBank/DDBJ whole genome shotgun (WGS) entry which is preliminary data.</text>
</comment>
<dbReference type="RefSeq" id="WP_162369544.1">
    <property type="nucleotide sequence ID" value="NZ_JAAEEH010000006.1"/>
</dbReference>
<protein>
    <submittedName>
        <fullName evidence="3">ABC transporter substrate-binding protein</fullName>
    </submittedName>
</protein>
<organism evidence="3 4">
    <name type="scientific">Anaerotalea alkaliphila</name>
    <dbReference type="NCBI Taxonomy" id="2662126"/>
    <lineage>
        <taxon>Bacteria</taxon>
        <taxon>Bacillati</taxon>
        <taxon>Bacillota</taxon>
        <taxon>Clostridia</taxon>
        <taxon>Eubacteriales</taxon>
        <taxon>Anaerotalea</taxon>
    </lineage>
</organism>
<sequence length="324" mass="34740">MKKRIASALLLALALLAACGKPAAPQGGTETQEPAAGAEAAAPVVVATMLDSEGGILGKMMIQMLNSNGIETVDKVNFGTPDILRRALENKEVDLVLDYTGSGQYYHPEEAGDPSIWNDPQQGYELTAQLDLEKNNILWLTPASANNTEMIAVKRSFSEENGIRSMEELAAYINGGNPFKLICSASFAENMMGLLGYEEAYGFKLRDDQLIVLSSGNTAEMLKALSEGTNDVNASLVYGTDGALDIMNLVVLEDPEQVPPVYLPAPVLRGEVAAAYPEIESILKPVFESLTLETLQTLNAQVAYEGKDAAAVAEEYLKGEGFLQ</sequence>
<evidence type="ECO:0000256" key="1">
    <source>
        <dbReference type="SAM" id="SignalP"/>
    </source>
</evidence>
<evidence type="ECO:0000259" key="2">
    <source>
        <dbReference type="Pfam" id="PF04069"/>
    </source>
</evidence>
<dbReference type="Proteomes" id="UP000461585">
    <property type="component" value="Unassembled WGS sequence"/>
</dbReference>
<dbReference type="InterPro" id="IPR007210">
    <property type="entry name" value="ABC_Gly_betaine_transp_sub-bd"/>
</dbReference>
<keyword evidence="4" id="KW-1185">Reference proteome</keyword>
<dbReference type="GO" id="GO:0043190">
    <property type="term" value="C:ATP-binding cassette (ABC) transporter complex"/>
    <property type="evidence" value="ECO:0007669"/>
    <property type="project" value="InterPro"/>
</dbReference>
<dbReference type="EMBL" id="JAAEEH010000006">
    <property type="protein sequence ID" value="NDL66816.1"/>
    <property type="molecule type" value="Genomic_DNA"/>
</dbReference>